<gene>
    <name evidence="9" type="ORF">A3F03_04695</name>
</gene>
<organism evidence="9 10">
    <name type="scientific">Candidatus Roizmanbacteria bacterium RIFCSPHIGHO2_12_FULL_41_11</name>
    <dbReference type="NCBI Taxonomy" id="1802052"/>
    <lineage>
        <taxon>Bacteria</taxon>
        <taxon>Candidatus Roizmaniibacteriota</taxon>
    </lineage>
</organism>
<sequence>MKKLKDGLRYRLFFWYILNLLFLGFFIILTIHIYRLPYSNFLLITVFLILSIIGFIIIDSFTKSLIFLASRMKLISSKNLDELIEIGQKLAFKKQIKITHSIVYDIKMKGFRDRLGMAILNIIENTIKYTPDHGKVHISLLKEQNNALIAVKDNGQGIEESELDQIFDRFYLGSKKIKYLGQDWVWR</sequence>
<keyword evidence="7" id="KW-0812">Transmembrane</keyword>
<keyword evidence="7" id="KW-0472">Membrane</keyword>
<dbReference type="InterPro" id="IPR036890">
    <property type="entry name" value="HATPase_C_sf"/>
</dbReference>
<dbReference type="EC" id="2.7.13.3" evidence="2"/>
<dbReference type="InterPro" id="IPR050351">
    <property type="entry name" value="BphY/WalK/GraS-like"/>
</dbReference>
<reference evidence="9 10" key="1">
    <citation type="journal article" date="2016" name="Nat. Commun.">
        <title>Thousands of microbial genomes shed light on interconnected biogeochemical processes in an aquifer system.</title>
        <authorList>
            <person name="Anantharaman K."/>
            <person name="Brown C.T."/>
            <person name="Hug L.A."/>
            <person name="Sharon I."/>
            <person name="Castelle C.J."/>
            <person name="Probst A.J."/>
            <person name="Thomas B.C."/>
            <person name="Singh A."/>
            <person name="Wilkins M.J."/>
            <person name="Karaoz U."/>
            <person name="Brodie E.L."/>
            <person name="Williams K.H."/>
            <person name="Hubbard S.S."/>
            <person name="Banfield J.F."/>
        </authorList>
    </citation>
    <scope>NUCLEOTIDE SEQUENCE [LARGE SCALE GENOMIC DNA]</scope>
</reference>
<keyword evidence="5" id="KW-0418">Kinase</keyword>
<evidence type="ECO:0000256" key="5">
    <source>
        <dbReference type="ARBA" id="ARBA00022777"/>
    </source>
</evidence>
<dbReference type="PANTHER" id="PTHR45453">
    <property type="entry name" value="PHOSPHATE REGULON SENSOR PROTEIN PHOR"/>
    <property type="match status" value="1"/>
</dbReference>
<dbReference type="SUPFAM" id="SSF55874">
    <property type="entry name" value="ATPase domain of HSP90 chaperone/DNA topoisomerase II/histidine kinase"/>
    <property type="match status" value="1"/>
</dbReference>
<keyword evidence="4" id="KW-0808">Transferase</keyword>
<keyword evidence="7" id="KW-1133">Transmembrane helix</keyword>
<accession>A0A1F7I393</accession>
<dbReference type="InterPro" id="IPR003594">
    <property type="entry name" value="HATPase_dom"/>
</dbReference>
<evidence type="ECO:0000259" key="8">
    <source>
        <dbReference type="PROSITE" id="PS50109"/>
    </source>
</evidence>
<keyword evidence="6" id="KW-0902">Two-component regulatory system</keyword>
<dbReference type="GO" id="GO:0004721">
    <property type="term" value="F:phosphoprotein phosphatase activity"/>
    <property type="evidence" value="ECO:0007669"/>
    <property type="project" value="TreeGrafter"/>
</dbReference>
<evidence type="ECO:0000256" key="3">
    <source>
        <dbReference type="ARBA" id="ARBA00022553"/>
    </source>
</evidence>
<dbReference type="PANTHER" id="PTHR45453:SF1">
    <property type="entry name" value="PHOSPHATE REGULON SENSOR PROTEIN PHOR"/>
    <property type="match status" value="1"/>
</dbReference>
<dbReference type="GO" id="GO:0016036">
    <property type="term" value="P:cellular response to phosphate starvation"/>
    <property type="evidence" value="ECO:0007669"/>
    <property type="project" value="TreeGrafter"/>
</dbReference>
<evidence type="ECO:0000313" key="9">
    <source>
        <dbReference type="EMBL" id="OGK37817.1"/>
    </source>
</evidence>
<dbReference type="GO" id="GO:0000155">
    <property type="term" value="F:phosphorelay sensor kinase activity"/>
    <property type="evidence" value="ECO:0007669"/>
    <property type="project" value="TreeGrafter"/>
</dbReference>
<keyword evidence="3" id="KW-0597">Phosphoprotein</keyword>
<evidence type="ECO:0000256" key="2">
    <source>
        <dbReference type="ARBA" id="ARBA00012438"/>
    </source>
</evidence>
<dbReference type="EMBL" id="MGAC01000030">
    <property type="protein sequence ID" value="OGK37817.1"/>
    <property type="molecule type" value="Genomic_DNA"/>
</dbReference>
<evidence type="ECO:0000313" key="10">
    <source>
        <dbReference type="Proteomes" id="UP000176803"/>
    </source>
</evidence>
<proteinExistence type="predicted"/>
<evidence type="ECO:0000256" key="7">
    <source>
        <dbReference type="SAM" id="Phobius"/>
    </source>
</evidence>
<feature type="transmembrane region" description="Helical" evidence="7">
    <location>
        <begin position="12"/>
        <end position="34"/>
    </location>
</feature>
<dbReference type="CDD" id="cd00075">
    <property type="entry name" value="HATPase"/>
    <property type="match status" value="1"/>
</dbReference>
<dbReference type="Proteomes" id="UP000176803">
    <property type="component" value="Unassembled WGS sequence"/>
</dbReference>
<name>A0A1F7I393_9BACT</name>
<evidence type="ECO:0000256" key="1">
    <source>
        <dbReference type="ARBA" id="ARBA00000085"/>
    </source>
</evidence>
<dbReference type="PROSITE" id="PS50109">
    <property type="entry name" value="HIS_KIN"/>
    <property type="match status" value="1"/>
</dbReference>
<dbReference type="InterPro" id="IPR005467">
    <property type="entry name" value="His_kinase_dom"/>
</dbReference>
<feature type="domain" description="Histidine kinase" evidence="8">
    <location>
        <begin position="80"/>
        <end position="187"/>
    </location>
</feature>
<comment type="catalytic activity">
    <reaction evidence="1">
        <text>ATP + protein L-histidine = ADP + protein N-phospho-L-histidine.</text>
        <dbReference type="EC" id="2.7.13.3"/>
    </reaction>
</comment>
<dbReference type="GO" id="GO:0005886">
    <property type="term" value="C:plasma membrane"/>
    <property type="evidence" value="ECO:0007669"/>
    <property type="project" value="TreeGrafter"/>
</dbReference>
<evidence type="ECO:0000256" key="6">
    <source>
        <dbReference type="ARBA" id="ARBA00023012"/>
    </source>
</evidence>
<feature type="transmembrane region" description="Helical" evidence="7">
    <location>
        <begin position="40"/>
        <end position="62"/>
    </location>
</feature>
<evidence type="ECO:0000256" key="4">
    <source>
        <dbReference type="ARBA" id="ARBA00022679"/>
    </source>
</evidence>
<dbReference type="AlphaFoldDB" id="A0A1F7I393"/>
<protein>
    <recommendedName>
        <fullName evidence="2">histidine kinase</fullName>
        <ecNumber evidence="2">2.7.13.3</ecNumber>
    </recommendedName>
</protein>
<dbReference type="Gene3D" id="3.30.565.10">
    <property type="entry name" value="Histidine kinase-like ATPase, C-terminal domain"/>
    <property type="match status" value="1"/>
</dbReference>
<comment type="caution">
    <text evidence="9">The sequence shown here is derived from an EMBL/GenBank/DDBJ whole genome shotgun (WGS) entry which is preliminary data.</text>
</comment>
<dbReference type="Pfam" id="PF02518">
    <property type="entry name" value="HATPase_c"/>
    <property type="match status" value="1"/>
</dbReference>